<evidence type="ECO:0000256" key="3">
    <source>
        <dbReference type="ARBA" id="ARBA00022801"/>
    </source>
</evidence>
<evidence type="ECO:0000256" key="5">
    <source>
        <dbReference type="SAM" id="MobiDB-lite"/>
    </source>
</evidence>
<organism evidence="7 8">
    <name type="scientific">Hymenobacter swuensis DY53</name>
    <dbReference type="NCBI Taxonomy" id="1227739"/>
    <lineage>
        <taxon>Bacteria</taxon>
        <taxon>Pseudomonadati</taxon>
        <taxon>Bacteroidota</taxon>
        <taxon>Cytophagia</taxon>
        <taxon>Cytophagales</taxon>
        <taxon>Hymenobacteraceae</taxon>
        <taxon>Hymenobacter</taxon>
    </lineage>
</organism>
<keyword evidence="4" id="KW-0788">Thiol protease</keyword>
<dbReference type="Gene3D" id="3.90.1720.10">
    <property type="entry name" value="endopeptidase domain like (from Nostoc punctiforme)"/>
    <property type="match status" value="1"/>
</dbReference>
<protein>
    <recommendedName>
        <fullName evidence="6">NlpC/P60 domain-containing protein</fullName>
    </recommendedName>
</protein>
<dbReference type="EMBL" id="CP007145">
    <property type="protein sequence ID" value="AHJ96386.1"/>
    <property type="molecule type" value="Genomic_DNA"/>
</dbReference>
<dbReference type="AlphaFoldDB" id="W8F1D0"/>
<dbReference type="STRING" id="1227739.Hsw_0791"/>
<keyword evidence="8" id="KW-1185">Reference proteome</keyword>
<dbReference type="GO" id="GO:0006508">
    <property type="term" value="P:proteolysis"/>
    <property type="evidence" value="ECO:0007669"/>
    <property type="project" value="UniProtKB-KW"/>
</dbReference>
<gene>
    <name evidence="7" type="ORF">Hsw_0791</name>
</gene>
<sequence length="206" mass="22099">MLLLLVSWLAACGTTSKVNYRNGRYYSARDMARMKATARSRGAAPATTKSKVKTSTAAGKSKTVARRPTGKALPANVPAQLAAVIETARSYQGTPYKYGGTSRLGMDCSGLLHESFAAINLNIPRSSNEQAVWGEPIKPQDLRPGDLVFFGASPGSSTITHVGMVTEASPESVQFIHSSSSLGVIENALETDYYLSRFIKAVRPRL</sequence>
<evidence type="ECO:0000313" key="8">
    <source>
        <dbReference type="Proteomes" id="UP000019423"/>
    </source>
</evidence>
<reference evidence="7 8" key="1">
    <citation type="submission" date="2014-01" db="EMBL/GenBank/DDBJ databases">
        <title>Complete genome sequence of ionizing-radiation resistance bacterium Hymenobacter swuensis DY53.</title>
        <authorList>
            <person name="Jung J.-H."/>
            <person name="Jeong S.-W."/>
            <person name="Joe M.-H."/>
            <person name="Cho y.-j."/>
            <person name="Kim M.-K."/>
            <person name="Lim S.-Y."/>
        </authorList>
    </citation>
    <scope>NUCLEOTIDE SEQUENCE [LARGE SCALE GENOMIC DNA]</scope>
    <source>
        <strain evidence="7 8">DY53</strain>
    </source>
</reference>
<evidence type="ECO:0000256" key="4">
    <source>
        <dbReference type="ARBA" id="ARBA00022807"/>
    </source>
</evidence>
<dbReference type="PATRIC" id="fig|1227739.3.peg.1043"/>
<keyword evidence="3" id="KW-0378">Hydrolase</keyword>
<dbReference type="InterPro" id="IPR051202">
    <property type="entry name" value="Peptidase_C40"/>
</dbReference>
<keyword evidence="2" id="KW-0645">Protease</keyword>
<dbReference type="SUPFAM" id="SSF54001">
    <property type="entry name" value="Cysteine proteinases"/>
    <property type="match status" value="1"/>
</dbReference>
<evidence type="ECO:0000256" key="2">
    <source>
        <dbReference type="ARBA" id="ARBA00022670"/>
    </source>
</evidence>
<dbReference type="InterPro" id="IPR000064">
    <property type="entry name" value="NLP_P60_dom"/>
</dbReference>
<dbReference type="GO" id="GO:0008234">
    <property type="term" value="F:cysteine-type peptidase activity"/>
    <property type="evidence" value="ECO:0007669"/>
    <property type="project" value="UniProtKB-KW"/>
</dbReference>
<dbReference type="InterPro" id="IPR038765">
    <property type="entry name" value="Papain-like_cys_pep_sf"/>
</dbReference>
<feature type="domain" description="NlpC/P60" evidence="6">
    <location>
        <begin position="78"/>
        <end position="205"/>
    </location>
</feature>
<accession>W8F1D0</accession>
<name>W8F1D0_9BACT</name>
<dbReference type="Proteomes" id="UP000019423">
    <property type="component" value="Chromosome"/>
</dbReference>
<evidence type="ECO:0000256" key="1">
    <source>
        <dbReference type="ARBA" id="ARBA00007074"/>
    </source>
</evidence>
<dbReference type="KEGG" id="hsw:Hsw_0791"/>
<dbReference type="PANTHER" id="PTHR47053:SF1">
    <property type="entry name" value="MUREIN DD-ENDOPEPTIDASE MEPH-RELATED"/>
    <property type="match status" value="1"/>
</dbReference>
<dbReference type="PROSITE" id="PS51935">
    <property type="entry name" value="NLPC_P60"/>
    <property type="match status" value="1"/>
</dbReference>
<dbReference type="PANTHER" id="PTHR47053">
    <property type="entry name" value="MUREIN DD-ENDOPEPTIDASE MEPH-RELATED"/>
    <property type="match status" value="1"/>
</dbReference>
<feature type="compositionally biased region" description="Low complexity" evidence="5">
    <location>
        <begin position="43"/>
        <end position="62"/>
    </location>
</feature>
<dbReference type="HOGENOM" id="CLU_016043_9_2_10"/>
<dbReference type="eggNOG" id="COG0791">
    <property type="taxonomic scope" value="Bacteria"/>
</dbReference>
<evidence type="ECO:0000259" key="6">
    <source>
        <dbReference type="PROSITE" id="PS51935"/>
    </source>
</evidence>
<proteinExistence type="inferred from homology"/>
<feature type="region of interest" description="Disordered" evidence="5">
    <location>
        <begin position="36"/>
        <end position="69"/>
    </location>
</feature>
<comment type="similarity">
    <text evidence="1">Belongs to the peptidase C40 family.</text>
</comment>
<evidence type="ECO:0000313" key="7">
    <source>
        <dbReference type="EMBL" id="AHJ96386.1"/>
    </source>
</evidence>
<dbReference type="Pfam" id="PF00877">
    <property type="entry name" value="NLPC_P60"/>
    <property type="match status" value="1"/>
</dbReference>